<protein>
    <submittedName>
        <fullName evidence="1">Uncharacterized protein</fullName>
    </submittedName>
</protein>
<keyword evidence="2" id="KW-1185">Reference proteome</keyword>
<comment type="caution">
    <text evidence="1">The sequence shown here is derived from an EMBL/GenBank/DDBJ whole genome shotgun (WGS) entry which is preliminary data.</text>
</comment>
<dbReference type="AlphaFoldDB" id="A0A6L9ST79"/>
<dbReference type="Proteomes" id="UP000483293">
    <property type="component" value="Unassembled WGS sequence"/>
</dbReference>
<dbReference type="RefSeq" id="WP_163197448.1">
    <property type="nucleotide sequence ID" value="NZ_WHZV01000007.1"/>
</dbReference>
<accession>A0A6L9ST79</accession>
<reference evidence="1 2" key="1">
    <citation type="submission" date="2019-10" db="EMBL/GenBank/DDBJ databases">
        <title>Bifidobacterium from non-human primates.</title>
        <authorList>
            <person name="Modesto M."/>
        </authorList>
    </citation>
    <scope>NUCLEOTIDE SEQUENCE [LARGE SCALE GENOMIC DNA]</scope>
    <source>
        <strain evidence="1 2">SMA15</strain>
    </source>
</reference>
<evidence type="ECO:0000313" key="2">
    <source>
        <dbReference type="Proteomes" id="UP000483293"/>
    </source>
</evidence>
<evidence type="ECO:0000313" key="1">
    <source>
        <dbReference type="EMBL" id="NEG55748.1"/>
    </source>
</evidence>
<name>A0A6L9ST79_9BIFI</name>
<organism evidence="1 2">
    <name type="scientific">Bifidobacterium platyrrhinorum</name>
    <dbReference type="NCBI Taxonomy" id="2661628"/>
    <lineage>
        <taxon>Bacteria</taxon>
        <taxon>Bacillati</taxon>
        <taxon>Actinomycetota</taxon>
        <taxon>Actinomycetes</taxon>
        <taxon>Bifidobacteriales</taxon>
        <taxon>Bifidobacteriaceae</taxon>
        <taxon>Bifidobacterium</taxon>
    </lineage>
</organism>
<gene>
    <name evidence="1" type="ORF">GFD21_08265</name>
</gene>
<sequence length="83" mass="8321">MNDHSIGDGPVSGAGLAVNTDIDTAGAAPSTATAASDGDPARTPLADRFAVLADLDGADDERLIGAFRDVLGSLRNELDGIGR</sequence>
<proteinExistence type="predicted"/>
<dbReference type="EMBL" id="WHZV01000007">
    <property type="protein sequence ID" value="NEG55748.1"/>
    <property type="molecule type" value="Genomic_DNA"/>
</dbReference>